<evidence type="ECO:0000313" key="1">
    <source>
        <dbReference type="EMBL" id="OWM68305.1"/>
    </source>
</evidence>
<sequence>MSLFHGAVWRDVNGLARIQKLEGLPDEGQPCGTRRQPAIALWVPPSLSIHYWVKPTMGRTTIYSAAKV</sequence>
<dbReference type="Proteomes" id="UP000197138">
    <property type="component" value="Unassembled WGS sequence"/>
</dbReference>
<dbReference type="AlphaFoldDB" id="A0A218W6A8"/>
<comment type="caution">
    <text evidence="1">The sequence shown here is derived from an EMBL/GenBank/DDBJ whole genome shotgun (WGS) entry which is preliminary data.</text>
</comment>
<gene>
    <name evidence="1" type="ORF">CDL15_Pgr004787</name>
</gene>
<reference evidence="2" key="1">
    <citation type="journal article" date="2017" name="Plant J.">
        <title>The pomegranate (Punica granatum L.) genome and the genomics of punicalagin biosynthesis.</title>
        <authorList>
            <person name="Qin G."/>
            <person name="Xu C."/>
            <person name="Ming R."/>
            <person name="Tang H."/>
            <person name="Guyot R."/>
            <person name="Kramer E.M."/>
            <person name="Hu Y."/>
            <person name="Yi X."/>
            <person name="Qi Y."/>
            <person name="Xu X."/>
            <person name="Gao Z."/>
            <person name="Pan H."/>
            <person name="Jian J."/>
            <person name="Tian Y."/>
            <person name="Yue Z."/>
            <person name="Xu Y."/>
        </authorList>
    </citation>
    <scope>NUCLEOTIDE SEQUENCE [LARGE SCALE GENOMIC DNA]</scope>
    <source>
        <strain evidence="2">cv. Dabenzi</strain>
    </source>
</reference>
<organism evidence="1 2">
    <name type="scientific">Punica granatum</name>
    <name type="common">Pomegranate</name>
    <dbReference type="NCBI Taxonomy" id="22663"/>
    <lineage>
        <taxon>Eukaryota</taxon>
        <taxon>Viridiplantae</taxon>
        <taxon>Streptophyta</taxon>
        <taxon>Embryophyta</taxon>
        <taxon>Tracheophyta</taxon>
        <taxon>Spermatophyta</taxon>
        <taxon>Magnoliopsida</taxon>
        <taxon>eudicotyledons</taxon>
        <taxon>Gunneridae</taxon>
        <taxon>Pentapetalae</taxon>
        <taxon>rosids</taxon>
        <taxon>malvids</taxon>
        <taxon>Myrtales</taxon>
        <taxon>Lythraceae</taxon>
        <taxon>Punica</taxon>
    </lineage>
</organism>
<protein>
    <submittedName>
        <fullName evidence="1">Uncharacterized protein</fullName>
    </submittedName>
</protein>
<dbReference type="EMBL" id="MTKT01005034">
    <property type="protein sequence ID" value="OWM68305.1"/>
    <property type="molecule type" value="Genomic_DNA"/>
</dbReference>
<name>A0A218W6A8_PUNGR</name>
<proteinExistence type="predicted"/>
<accession>A0A218W6A8</accession>
<evidence type="ECO:0000313" key="2">
    <source>
        <dbReference type="Proteomes" id="UP000197138"/>
    </source>
</evidence>